<dbReference type="KEGG" id="cpis:HS961_09670"/>
<comment type="similarity">
    <text evidence="1 2">Belongs to the calycin superfamily. Lipocalin family.</text>
</comment>
<feature type="transmembrane region" description="Helical" evidence="3">
    <location>
        <begin position="15"/>
        <end position="33"/>
    </location>
</feature>
<accession>A0A7G5EGF6</accession>
<dbReference type="GO" id="GO:0009279">
    <property type="term" value="C:cell outer membrane"/>
    <property type="evidence" value="ECO:0007669"/>
    <property type="project" value="UniProtKB-SubCell"/>
</dbReference>
<evidence type="ECO:0000256" key="3">
    <source>
        <dbReference type="SAM" id="Phobius"/>
    </source>
</evidence>
<dbReference type="SUPFAM" id="SSF50814">
    <property type="entry name" value="Lipocalins"/>
    <property type="match status" value="1"/>
</dbReference>
<sequence>MRSSPETPASSRNSSFPLAMALTAAVSALWYTGQRVRVPKNVRPVQDFDAEQYMGHWYELARIDYVYERGLTSCTADYALQDDGSVQVTNRGFDPERGKWKSATAVAKLLSDPEVGSLKVSFFRPFYAGYHVVYVDHAAGHAVVVGDGAKYAWILSRTPSIDEASYTRLAAIAASNGVDVSGLIRVPHGAALEVVETAKAA</sequence>
<reference evidence="5 6" key="1">
    <citation type="journal article" date="2020" name="G3 (Bethesda)">
        <title>CeMbio - The Caenorhabditis elegans Microbiome Resource.</title>
        <authorList>
            <person name="Dirksen P."/>
            <person name="Assie A."/>
            <person name="Zimmermann J."/>
            <person name="Zhang F."/>
            <person name="Tietje A.M."/>
            <person name="Marsh S.A."/>
            <person name="Felix M.A."/>
            <person name="Shapira M."/>
            <person name="Kaleta C."/>
            <person name="Schulenburg H."/>
            <person name="Samuel B."/>
        </authorList>
    </citation>
    <scope>NUCLEOTIDE SEQUENCE [LARGE SCALE GENOMIC DNA]</scope>
    <source>
        <strain evidence="5 6">BIGb0172</strain>
    </source>
</reference>
<dbReference type="InterPro" id="IPR022272">
    <property type="entry name" value="Lipocalin_CS"/>
</dbReference>
<keyword evidence="3" id="KW-1133">Transmembrane helix</keyword>
<evidence type="ECO:0000313" key="6">
    <source>
        <dbReference type="Proteomes" id="UP000515240"/>
    </source>
</evidence>
<dbReference type="InterPro" id="IPR022271">
    <property type="entry name" value="Lipocalin_ApoD"/>
</dbReference>
<dbReference type="PRINTS" id="PR01171">
    <property type="entry name" value="BCTLIPOCALIN"/>
</dbReference>
<keyword evidence="6" id="KW-1185">Reference proteome</keyword>
<dbReference type="InterPro" id="IPR002446">
    <property type="entry name" value="Lipocalin_bac"/>
</dbReference>
<dbReference type="Pfam" id="PF08212">
    <property type="entry name" value="Lipocalin_2"/>
    <property type="match status" value="1"/>
</dbReference>
<keyword evidence="2" id="KW-0449">Lipoprotein</keyword>
<name>A0A7G5EGF6_9BURK</name>
<protein>
    <recommendedName>
        <fullName evidence="2">Outer membrane lipoprotein Blc</fullName>
    </recommendedName>
</protein>
<keyword evidence="2" id="KW-0998">Cell outer membrane</keyword>
<dbReference type="CDD" id="cd19438">
    <property type="entry name" value="lipocalin_Blc-like"/>
    <property type="match status" value="1"/>
</dbReference>
<dbReference type="PANTHER" id="PTHR10612:SF34">
    <property type="entry name" value="APOLIPOPROTEIN D"/>
    <property type="match status" value="1"/>
</dbReference>
<dbReference type="InterPro" id="IPR047202">
    <property type="entry name" value="Lipocalin_Blc-like_dom"/>
</dbReference>
<dbReference type="PROSITE" id="PS00213">
    <property type="entry name" value="LIPOCALIN"/>
    <property type="match status" value="1"/>
</dbReference>
<gene>
    <name evidence="5" type="ORF">HS961_09670</name>
</gene>
<comment type="function">
    <text evidence="2">Involved in the storage or transport of lipids necessary for membrane maintenance under stressful conditions. Displays a binding preference for lysophospholipids.</text>
</comment>
<dbReference type="RefSeq" id="WP_182327485.1">
    <property type="nucleotide sequence ID" value="NZ_CP058554.1"/>
</dbReference>
<proteinExistence type="inferred from homology"/>
<keyword evidence="3" id="KW-0812">Transmembrane</keyword>
<evidence type="ECO:0000313" key="5">
    <source>
        <dbReference type="EMBL" id="QMV73081.1"/>
    </source>
</evidence>
<dbReference type="InterPro" id="IPR000566">
    <property type="entry name" value="Lipocln_cytosolic_FA-bd_dom"/>
</dbReference>
<evidence type="ECO:0000256" key="1">
    <source>
        <dbReference type="ARBA" id="ARBA00006889"/>
    </source>
</evidence>
<dbReference type="PANTHER" id="PTHR10612">
    <property type="entry name" value="APOLIPOPROTEIN D"/>
    <property type="match status" value="1"/>
</dbReference>
<evidence type="ECO:0000256" key="2">
    <source>
        <dbReference type="PIRNR" id="PIRNR036893"/>
    </source>
</evidence>
<comment type="subunit">
    <text evidence="2">Homodimer.</text>
</comment>
<organism evidence="5 6">
    <name type="scientific">Comamonas piscis</name>
    <dbReference type="NCBI Taxonomy" id="1562974"/>
    <lineage>
        <taxon>Bacteria</taxon>
        <taxon>Pseudomonadati</taxon>
        <taxon>Pseudomonadota</taxon>
        <taxon>Betaproteobacteria</taxon>
        <taxon>Burkholderiales</taxon>
        <taxon>Comamonadaceae</taxon>
        <taxon>Comamonas</taxon>
    </lineage>
</organism>
<keyword evidence="2" id="KW-0446">Lipid-binding</keyword>
<feature type="domain" description="Lipocalin/cytosolic fatty-acid binding" evidence="4">
    <location>
        <begin position="49"/>
        <end position="187"/>
    </location>
</feature>
<dbReference type="EMBL" id="CP058554">
    <property type="protein sequence ID" value="QMV73081.1"/>
    <property type="molecule type" value="Genomic_DNA"/>
</dbReference>
<dbReference type="GO" id="GO:0008289">
    <property type="term" value="F:lipid binding"/>
    <property type="evidence" value="ECO:0007669"/>
    <property type="project" value="UniProtKB-UniRule"/>
</dbReference>
<dbReference type="InterPro" id="IPR012674">
    <property type="entry name" value="Calycin"/>
</dbReference>
<dbReference type="Gene3D" id="2.40.128.20">
    <property type="match status" value="1"/>
</dbReference>
<evidence type="ECO:0000259" key="4">
    <source>
        <dbReference type="Pfam" id="PF08212"/>
    </source>
</evidence>
<dbReference type="Proteomes" id="UP000515240">
    <property type="component" value="Chromosome"/>
</dbReference>
<keyword evidence="2 3" id="KW-0472">Membrane</keyword>
<dbReference type="AlphaFoldDB" id="A0A7G5EGF6"/>
<comment type="subcellular location">
    <subcellularLocation>
        <location evidence="2">Cell outer membrane</location>
    </subcellularLocation>
</comment>
<dbReference type="PIRSF" id="PIRSF036893">
    <property type="entry name" value="Lipocalin_ApoD"/>
    <property type="match status" value="1"/>
</dbReference>
<dbReference type="GO" id="GO:0006950">
    <property type="term" value="P:response to stress"/>
    <property type="evidence" value="ECO:0007669"/>
    <property type="project" value="UniProtKB-ARBA"/>
</dbReference>